<dbReference type="Proteomes" id="UP001066276">
    <property type="component" value="Chromosome 4_2"/>
</dbReference>
<sequence length="88" mass="10006">MWSTMLVWSESDSEGGVRDEVDEGGCLGRESPPIQVWYLVQKLLSFLFGWWDIPLSNGHTDKRAELPLERTWVWTGTATMCAGMRTEA</sequence>
<proteinExistence type="predicted"/>
<evidence type="ECO:0000313" key="2">
    <source>
        <dbReference type="EMBL" id="KAJ1161648.1"/>
    </source>
</evidence>
<organism evidence="2 3">
    <name type="scientific">Pleurodeles waltl</name>
    <name type="common">Iberian ribbed newt</name>
    <dbReference type="NCBI Taxonomy" id="8319"/>
    <lineage>
        <taxon>Eukaryota</taxon>
        <taxon>Metazoa</taxon>
        <taxon>Chordata</taxon>
        <taxon>Craniata</taxon>
        <taxon>Vertebrata</taxon>
        <taxon>Euteleostomi</taxon>
        <taxon>Amphibia</taxon>
        <taxon>Batrachia</taxon>
        <taxon>Caudata</taxon>
        <taxon>Salamandroidea</taxon>
        <taxon>Salamandridae</taxon>
        <taxon>Pleurodelinae</taxon>
        <taxon>Pleurodeles</taxon>
    </lineage>
</organism>
<name>A0AAV7SC21_PLEWA</name>
<evidence type="ECO:0000313" key="3">
    <source>
        <dbReference type="Proteomes" id="UP001066276"/>
    </source>
</evidence>
<gene>
    <name evidence="2" type="ORF">NDU88_002132</name>
</gene>
<evidence type="ECO:0000256" key="1">
    <source>
        <dbReference type="SAM" id="MobiDB-lite"/>
    </source>
</evidence>
<comment type="caution">
    <text evidence="2">The sequence shown here is derived from an EMBL/GenBank/DDBJ whole genome shotgun (WGS) entry which is preliminary data.</text>
</comment>
<keyword evidence="3" id="KW-1185">Reference proteome</keyword>
<reference evidence="2" key="1">
    <citation type="journal article" date="2022" name="bioRxiv">
        <title>Sequencing and chromosome-scale assembly of the giantPleurodeles waltlgenome.</title>
        <authorList>
            <person name="Brown T."/>
            <person name="Elewa A."/>
            <person name="Iarovenko S."/>
            <person name="Subramanian E."/>
            <person name="Araus A.J."/>
            <person name="Petzold A."/>
            <person name="Susuki M."/>
            <person name="Suzuki K.-i.T."/>
            <person name="Hayashi T."/>
            <person name="Toyoda A."/>
            <person name="Oliveira C."/>
            <person name="Osipova E."/>
            <person name="Leigh N.D."/>
            <person name="Simon A."/>
            <person name="Yun M.H."/>
        </authorList>
    </citation>
    <scope>NUCLEOTIDE SEQUENCE</scope>
    <source>
        <strain evidence="2">20211129_DDA</strain>
        <tissue evidence="2">Liver</tissue>
    </source>
</reference>
<dbReference type="AlphaFoldDB" id="A0AAV7SC21"/>
<protein>
    <submittedName>
        <fullName evidence="2">Uncharacterized protein</fullName>
    </submittedName>
</protein>
<accession>A0AAV7SC21</accession>
<feature type="region of interest" description="Disordered" evidence="1">
    <location>
        <begin position="1"/>
        <end position="24"/>
    </location>
</feature>
<dbReference type="EMBL" id="JANPWB010000008">
    <property type="protein sequence ID" value="KAJ1161648.1"/>
    <property type="molecule type" value="Genomic_DNA"/>
</dbReference>